<feature type="transmembrane region" description="Helical" evidence="1">
    <location>
        <begin position="31"/>
        <end position="50"/>
    </location>
</feature>
<evidence type="ECO:0000256" key="1">
    <source>
        <dbReference type="SAM" id="Phobius"/>
    </source>
</evidence>
<name>A0A5N6VG40_9EURO</name>
<protein>
    <submittedName>
        <fullName evidence="2">Uncharacterized protein</fullName>
    </submittedName>
</protein>
<keyword evidence="3" id="KW-1185">Reference proteome</keyword>
<organism evidence="2 3">
    <name type="scientific">Aspergillus transmontanensis</name>
    <dbReference type="NCBI Taxonomy" id="1034304"/>
    <lineage>
        <taxon>Eukaryota</taxon>
        <taxon>Fungi</taxon>
        <taxon>Dikarya</taxon>
        <taxon>Ascomycota</taxon>
        <taxon>Pezizomycotina</taxon>
        <taxon>Eurotiomycetes</taxon>
        <taxon>Eurotiomycetidae</taxon>
        <taxon>Eurotiales</taxon>
        <taxon>Aspergillaceae</taxon>
        <taxon>Aspergillus</taxon>
        <taxon>Aspergillus subgen. Circumdati</taxon>
    </lineage>
</organism>
<dbReference type="EMBL" id="ML738408">
    <property type="protein sequence ID" value="KAE8307382.1"/>
    <property type="molecule type" value="Genomic_DNA"/>
</dbReference>
<keyword evidence="1" id="KW-1133">Transmembrane helix</keyword>
<reference evidence="3" key="1">
    <citation type="submission" date="2019-04" db="EMBL/GenBank/DDBJ databases">
        <title>Friends and foes A comparative genomics studyof 23 Aspergillus species from section Flavi.</title>
        <authorList>
            <consortium name="DOE Joint Genome Institute"/>
            <person name="Kjaerbolling I."/>
            <person name="Vesth T."/>
            <person name="Frisvad J.C."/>
            <person name="Nybo J.L."/>
            <person name="Theobald S."/>
            <person name="Kildgaard S."/>
            <person name="Isbrandt T."/>
            <person name="Kuo A."/>
            <person name="Sato A."/>
            <person name="Lyhne E.K."/>
            <person name="Kogle M.E."/>
            <person name="Wiebenga A."/>
            <person name="Kun R.S."/>
            <person name="Lubbers R.J."/>
            <person name="Makela M.R."/>
            <person name="Barry K."/>
            <person name="Chovatia M."/>
            <person name="Clum A."/>
            <person name="Daum C."/>
            <person name="Haridas S."/>
            <person name="He G."/>
            <person name="LaButti K."/>
            <person name="Lipzen A."/>
            <person name="Mondo S."/>
            <person name="Riley R."/>
            <person name="Salamov A."/>
            <person name="Simmons B.A."/>
            <person name="Magnuson J.K."/>
            <person name="Henrissat B."/>
            <person name="Mortensen U.H."/>
            <person name="Larsen T.O."/>
            <person name="Devries R.P."/>
            <person name="Grigoriev I.V."/>
            <person name="Machida M."/>
            <person name="Baker S.E."/>
            <person name="Andersen M.R."/>
        </authorList>
    </citation>
    <scope>NUCLEOTIDE SEQUENCE [LARGE SCALE GENOMIC DNA]</scope>
    <source>
        <strain evidence="3">CBS 130015</strain>
    </source>
</reference>
<gene>
    <name evidence="2" type="ORF">BDV41DRAFT_554910</name>
</gene>
<keyword evidence="1" id="KW-0472">Membrane</keyword>
<accession>A0A5N6VG40</accession>
<keyword evidence="1" id="KW-0812">Transmembrane</keyword>
<dbReference type="Proteomes" id="UP000325433">
    <property type="component" value="Unassembled WGS sequence"/>
</dbReference>
<feature type="transmembrane region" description="Helical" evidence="1">
    <location>
        <begin position="7"/>
        <end position="25"/>
    </location>
</feature>
<dbReference type="AlphaFoldDB" id="A0A5N6VG40"/>
<sequence length="89" mass="10591">MYAIRGLYLWLAFGGVVLICCSIIITRTYFYSFLFFIFFFFFIYLLIYLFSRSFLFSPSPFRDMELWNLIGGLVNQELLLHSPQMSRPG</sequence>
<proteinExistence type="predicted"/>
<evidence type="ECO:0000313" key="3">
    <source>
        <dbReference type="Proteomes" id="UP000325433"/>
    </source>
</evidence>
<evidence type="ECO:0000313" key="2">
    <source>
        <dbReference type="EMBL" id="KAE8307382.1"/>
    </source>
</evidence>